<comment type="caution">
    <text evidence="2">The sequence shown here is derived from an EMBL/GenBank/DDBJ whole genome shotgun (WGS) entry which is preliminary data.</text>
</comment>
<dbReference type="Pfam" id="PF02627">
    <property type="entry name" value="CMD"/>
    <property type="match status" value="2"/>
</dbReference>
<accession>A0ABX0C0C7</accession>
<feature type="domain" description="Carboxymuconolactone decarboxylase-like" evidence="1">
    <location>
        <begin position="46"/>
        <end position="115"/>
    </location>
</feature>
<sequence>MIVNDGKDNDLDTFAGLIADDEVVACLRDTSAGSFEAAASFWSVSNSTAHLTARMRELILLAMHATSTALNVDAIGRHLRRARAAGASDQDIVDVLITIVAVANHALYAAIPILEEEAERAGATGTSDPSLDAAFEAAKQDFISSRGFWNPDRELLARLMPEYFDALNGVSTESWKNGSLTAKEREFVCIGIDCTVTHSFPQGLRAHIRNALGHGANTQEILQIFQLAATMGLEGYLLAGRAMTKHPARA</sequence>
<name>A0ABX0C0C7_9PSEU</name>
<evidence type="ECO:0000313" key="3">
    <source>
        <dbReference type="Proteomes" id="UP000470404"/>
    </source>
</evidence>
<dbReference type="InterPro" id="IPR029032">
    <property type="entry name" value="AhpD-like"/>
</dbReference>
<dbReference type="Proteomes" id="UP000470404">
    <property type="component" value="Unassembled WGS sequence"/>
</dbReference>
<keyword evidence="3" id="KW-1185">Reference proteome</keyword>
<dbReference type="InterPro" id="IPR003779">
    <property type="entry name" value="CMD-like"/>
</dbReference>
<evidence type="ECO:0000313" key="2">
    <source>
        <dbReference type="EMBL" id="NEC61126.1"/>
    </source>
</evidence>
<dbReference type="Gene3D" id="1.20.1290.10">
    <property type="entry name" value="AhpD-like"/>
    <property type="match status" value="1"/>
</dbReference>
<gene>
    <name evidence="2" type="ORF">G3I59_37405</name>
</gene>
<reference evidence="2 3" key="1">
    <citation type="submission" date="2020-01" db="EMBL/GenBank/DDBJ databases">
        <title>Insect and environment-associated Actinomycetes.</title>
        <authorList>
            <person name="Currrie C."/>
            <person name="Chevrette M."/>
            <person name="Carlson C."/>
            <person name="Stubbendieck R."/>
            <person name="Wendt-Pienkowski E."/>
        </authorList>
    </citation>
    <scope>NUCLEOTIDE SEQUENCE [LARGE SCALE GENOMIC DNA]</scope>
    <source>
        <strain evidence="2 3">SID8386</strain>
    </source>
</reference>
<dbReference type="PANTHER" id="PTHR33930:SF2">
    <property type="entry name" value="BLR3452 PROTEIN"/>
    <property type="match status" value="1"/>
</dbReference>
<dbReference type="SUPFAM" id="SSF69118">
    <property type="entry name" value="AhpD-like"/>
    <property type="match status" value="1"/>
</dbReference>
<feature type="domain" description="Carboxymuconolactone decarboxylase-like" evidence="1">
    <location>
        <begin position="161"/>
        <end position="232"/>
    </location>
</feature>
<organism evidence="2 3">
    <name type="scientific">Amycolatopsis rubida</name>
    <dbReference type="NCBI Taxonomy" id="112413"/>
    <lineage>
        <taxon>Bacteria</taxon>
        <taxon>Bacillati</taxon>
        <taxon>Actinomycetota</taxon>
        <taxon>Actinomycetes</taxon>
        <taxon>Pseudonocardiales</taxon>
        <taxon>Pseudonocardiaceae</taxon>
        <taxon>Amycolatopsis</taxon>
    </lineage>
</organism>
<dbReference type="EMBL" id="JAAGNC010000189">
    <property type="protein sequence ID" value="NEC61126.1"/>
    <property type="molecule type" value="Genomic_DNA"/>
</dbReference>
<evidence type="ECO:0000259" key="1">
    <source>
        <dbReference type="Pfam" id="PF02627"/>
    </source>
</evidence>
<protein>
    <recommendedName>
        <fullName evidence="1">Carboxymuconolactone decarboxylase-like domain-containing protein</fullName>
    </recommendedName>
</protein>
<proteinExistence type="predicted"/>
<dbReference type="RefSeq" id="WP_067587552.1">
    <property type="nucleotide sequence ID" value="NZ_JAAGNC010000189.1"/>
</dbReference>
<dbReference type="PANTHER" id="PTHR33930">
    <property type="entry name" value="ALKYL HYDROPEROXIDE REDUCTASE AHPD"/>
    <property type="match status" value="1"/>
</dbReference>